<keyword evidence="2" id="KW-1185">Reference proteome</keyword>
<protein>
    <recommendedName>
        <fullName evidence="3">Dienelactone hydrolase</fullName>
    </recommendedName>
</protein>
<dbReference type="SUPFAM" id="SSF54427">
    <property type="entry name" value="NTF2-like"/>
    <property type="match status" value="1"/>
</dbReference>
<dbReference type="AlphaFoldDB" id="A0A1W5CYW8"/>
<dbReference type="PANTHER" id="PTHR38436:SF3">
    <property type="entry name" value="CARBOXYMETHYLENEBUTENOLIDASE-RELATED"/>
    <property type="match status" value="1"/>
</dbReference>
<evidence type="ECO:0000313" key="1">
    <source>
        <dbReference type="EMBL" id="SLM36036.1"/>
    </source>
</evidence>
<sequence length="351" mass="39547">MKFNWTTGPLRLVLTAESADFDSVTIQNWKDEGYSVSYLPFVDSRKEYIHKLQHLADPLELGQKYAIVAYGEAATVALGVCRSPMAKLCALVAYYPTELPVVTTGFPPSLTVAVHLTESQPKAPKTYGSTYRYPHAEEGFAENDLETYEKVAASLAWSRSLAAVRKGFDVEVDLEKVWEEHLALEFLHKDADSTMRTMVPEPYVNHIPTITGGIGSKDLHRFYRDFFIPNNPPSMKFRLISRTIGTDRVVDEMFLSFRHTQEISWILPGVKPTDKEVEVALVSIVCIRGGKLYHEHIYWDQATVLVQIGLLDAKMVPKGKFAKKLPVVGREGARKVLDESSVPSNELIEKW</sequence>
<proteinExistence type="predicted"/>
<dbReference type="InterPro" id="IPR009959">
    <property type="entry name" value="Cyclase_SnoaL-like"/>
</dbReference>
<dbReference type="Proteomes" id="UP000192927">
    <property type="component" value="Unassembled WGS sequence"/>
</dbReference>
<dbReference type="EMBL" id="FWEW01000869">
    <property type="protein sequence ID" value="SLM36036.1"/>
    <property type="molecule type" value="Genomic_DNA"/>
</dbReference>
<name>A0A1W5CYW8_9LECA</name>
<evidence type="ECO:0000313" key="2">
    <source>
        <dbReference type="Proteomes" id="UP000192927"/>
    </source>
</evidence>
<reference evidence="2" key="1">
    <citation type="submission" date="2017-03" db="EMBL/GenBank/DDBJ databases">
        <authorList>
            <person name="Sharma R."/>
            <person name="Thines M."/>
        </authorList>
    </citation>
    <scope>NUCLEOTIDE SEQUENCE [LARGE SCALE GENOMIC DNA]</scope>
</reference>
<evidence type="ECO:0008006" key="3">
    <source>
        <dbReference type="Google" id="ProtNLM"/>
    </source>
</evidence>
<organism evidence="1 2">
    <name type="scientific">Lasallia pustulata</name>
    <dbReference type="NCBI Taxonomy" id="136370"/>
    <lineage>
        <taxon>Eukaryota</taxon>
        <taxon>Fungi</taxon>
        <taxon>Dikarya</taxon>
        <taxon>Ascomycota</taxon>
        <taxon>Pezizomycotina</taxon>
        <taxon>Lecanoromycetes</taxon>
        <taxon>OSLEUM clade</taxon>
        <taxon>Umbilicariomycetidae</taxon>
        <taxon>Umbilicariales</taxon>
        <taxon>Umbilicariaceae</taxon>
        <taxon>Lasallia</taxon>
    </lineage>
</organism>
<dbReference type="InterPro" id="IPR032710">
    <property type="entry name" value="NTF2-like_dom_sf"/>
</dbReference>
<accession>A0A1W5CYW8</accession>
<dbReference type="Gene3D" id="3.10.450.50">
    <property type="match status" value="1"/>
</dbReference>
<dbReference type="GO" id="GO:0030638">
    <property type="term" value="P:polyketide metabolic process"/>
    <property type="evidence" value="ECO:0007669"/>
    <property type="project" value="InterPro"/>
</dbReference>
<dbReference type="PANTHER" id="PTHR38436">
    <property type="entry name" value="POLYKETIDE CYCLASE SNOAL-LIKE DOMAIN"/>
    <property type="match status" value="1"/>
</dbReference>